<dbReference type="EC" id="3.1.3.48" evidence="2"/>
<sequence length="158" mass="17758">MKTHVLFVCLGNICRSPIAEAVFRSCAAAENLENAVKIESCGLGDWHIGRPPHEKTLEVLNEHQINTSELKASLFDKTKVSKDTYIIVMDDENEQTVRSLISPDSVKAVHKLLDFHPEIQTGTDVPDPYFSGDFSGVYDMIEQSCKPLLNWVRKREGL</sequence>
<evidence type="ECO:0000256" key="1">
    <source>
        <dbReference type="ARBA" id="ARBA00011063"/>
    </source>
</evidence>
<comment type="catalytic activity">
    <reaction evidence="5">
        <text>O-phospho-L-tyrosyl-[protein] + H2O = L-tyrosyl-[protein] + phosphate</text>
        <dbReference type="Rhea" id="RHEA:10684"/>
        <dbReference type="Rhea" id="RHEA-COMP:10136"/>
        <dbReference type="Rhea" id="RHEA-COMP:20101"/>
        <dbReference type="ChEBI" id="CHEBI:15377"/>
        <dbReference type="ChEBI" id="CHEBI:43474"/>
        <dbReference type="ChEBI" id="CHEBI:46858"/>
        <dbReference type="ChEBI" id="CHEBI:61978"/>
        <dbReference type="EC" id="3.1.3.48"/>
    </reaction>
</comment>
<feature type="domain" description="Phosphotyrosine protein phosphatase I" evidence="7">
    <location>
        <begin position="3"/>
        <end position="151"/>
    </location>
</feature>
<evidence type="ECO:0000313" key="9">
    <source>
        <dbReference type="Proteomes" id="UP000285120"/>
    </source>
</evidence>
<evidence type="ECO:0000256" key="6">
    <source>
        <dbReference type="PIRSR" id="PIRSR617867-1"/>
    </source>
</evidence>
<evidence type="ECO:0000256" key="5">
    <source>
        <dbReference type="ARBA" id="ARBA00051722"/>
    </source>
</evidence>
<dbReference type="PRINTS" id="PR00719">
    <property type="entry name" value="LMWPTPASE"/>
</dbReference>
<dbReference type="SMART" id="SM00226">
    <property type="entry name" value="LMWPc"/>
    <property type="match status" value="1"/>
</dbReference>
<keyword evidence="4" id="KW-0904">Protein phosphatase</keyword>
<comment type="caution">
    <text evidence="8">The sequence shown here is derived from an EMBL/GenBank/DDBJ whole genome shotgun (WGS) entry which is preliminary data.</text>
</comment>
<proteinExistence type="inferred from homology"/>
<dbReference type="GO" id="GO:0004725">
    <property type="term" value="F:protein tyrosine phosphatase activity"/>
    <property type="evidence" value="ECO:0007669"/>
    <property type="project" value="UniProtKB-EC"/>
</dbReference>
<comment type="similarity">
    <text evidence="1">Belongs to the low molecular weight phosphotyrosine protein phosphatase family.</text>
</comment>
<organism evidence="8 9">
    <name type="scientific">Sinobaca qinghaiensis</name>
    <dbReference type="NCBI Taxonomy" id="342944"/>
    <lineage>
        <taxon>Bacteria</taxon>
        <taxon>Bacillati</taxon>
        <taxon>Bacillota</taxon>
        <taxon>Bacilli</taxon>
        <taxon>Bacillales</taxon>
        <taxon>Sporolactobacillaceae</taxon>
        <taxon>Sinobaca</taxon>
    </lineage>
</organism>
<feature type="active site" description="Proton donor" evidence="6">
    <location>
        <position position="127"/>
    </location>
</feature>
<dbReference type="SUPFAM" id="SSF52788">
    <property type="entry name" value="Phosphotyrosine protein phosphatases I"/>
    <property type="match status" value="1"/>
</dbReference>
<dbReference type="Gene3D" id="3.40.50.2300">
    <property type="match status" value="1"/>
</dbReference>
<feature type="active site" description="Nucleophile" evidence="6">
    <location>
        <position position="9"/>
    </location>
</feature>
<dbReference type="CDD" id="cd16343">
    <property type="entry name" value="LMWPTP"/>
    <property type="match status" value="1"/>
</dbReference>
<protein>
    <recommendedName>
        <fullName evidence="2">protein-tyrosine-phosphatase</fullName>
        <ecNumber evidence="2">3.1.3.48</ecNumber>
    </recommendedName>
</protein>
<keyword evidence="9" id="KW-1185">Reference proteome</keyword>
<evidence type="ECO:0000313" key="8">
    <source>
        <dbReference type="EMBL" id="RKD72933.1"/>
    </source>
</evidence>
<dbReference type="PANTHER" id="PTHR11717:SF7">
    <property type="entry name" value="LOW MOLECULAR WEIGHT PHOSPHOTYROSINE PROTEIN PHOSPHATASE"/>
    <property type="match status" value="1"/>
</dbReference>
<dbReference type="InterPro" id="IPR036196">
    <property type="entry name" value="Ptyr_pPase_sf"/>
</dbReference>
<evidence type="ECO:0000256" key="3">
    <source>
        <dbReference type="ARBA" id="ARBA00022801"/>
    </source>
</evidence>
<name>A0A419V335_9BACL</name>
<feature type="active site" evidence="6">
    <location>
        <position position="15"/>
    </location>
</feature>
<dbReference type="EMBL" id="RAPK01000009">
    <property type="protein sequence ID" value="RKD72933.1"/>
    <property type="molecule type" value="Genomic_DNA"/>
</dbReference>
<dbReference type="RefSeq" id="WP_120193323.1">
    <property type="nucleotide sequence ID" value="NZ_RAPK01000009.1"/>
</dbReference>
<dbReference type="InterPro" id="IPR017867">
    <property type="entry name" value="Tyr_phospatase_low_mol_wt"/>
</dbReference>
<gene>
    <name evidence="8" type="ORF">ATL39_2129</name>
</gene>
<dbReference type="Proteomes" id="UP000285120">
    <property type="component" value="Unassembled WGS sequence"/>
</dbReference>
<evidence type="ECO:0000256" key="4">
    <source>
        <dbReference type="ARBA" id="ARBA00022912"/>
    </source>
</evidence>
<keyword evidence="3" id="KW-0378">Hydrolase</keyword>
<reference evidence="8 9" key="1">
    <citation type="submission" date="2018-09" db="EMBL/GenBank/DDBJ databases">
        <title>Genomic Encyclopedia of Archaeal and Bacterial Type Strains, Phase II (KMG-II): from individual species to whole genera.</title>
        <authorList>
            <person name="Goeker M."/>
        </authorList>
    </citation>
    <scope>NUCLEOTIDE SEQUENCE [LARGE SCALE GENOMIC DNA]</scope>
    <source>
        <strain evidence="8 9">DSM 17008</strain>
    </source>
</reference>
<dbReference type="OrthoDB" id="9784339at2"/>
<dbReference type="InterPro" id="IPR050438">
    <property type="entry name" value="LMW_PTPase"/>
</dbReference>
<dbReference type="Pfam" id="PF01451">
    <property type="entry name" value="LMWPc"/>
    <property type="match status" value="1"/>
</dbReference>
<dbReference type="AlphaFoldDB" id="A0A419V335"/>
<evidence type="ECO:0000256" key="2">
    <source>
        <dbReference type="ARBA" id="ARBA00013064"/>
    </source>
</evidence>
<dbReference type="InterPro" id="IPR023485">
    <property type="entry name" value="Ptyr_pPase"/>
</dbReference>
<accession>A0A419V335</accession>
<dbReference type="PANTHER" id="PTHR11717">
    <property type="entry name" value="LOW MOLECULAR WEIGHT PROTEIN TYROSINE PHOSPHATASE"/>
    <property type="match status" value="1"/>
</dbReference>
<evidence type="ECO:0000259" key="7">
    <source>
        <dbReference type="SMART" id="SM00226"/>
    </source>
</evidence>